<dbReference type="PANTHER" id="PTHR33055:SF13">
    <property type="entry name" value="TRANSPOSASE"/>
    <property type="match status" value="1"/>
</dbReference>
<dbReference type="Proteomes" id="UP000010523">
    <property type="component" value="Unassembled WGS sequence"/>
</dbReference>
<organism evidence="2 3">
    <name type="scientific">Bacillus methanolicus PB1</name>
    <dbReference type="NCBI Taxonomy" id="997296"/>
    <lineage>
        <taxon>Bacteria</taxon>
        <taxon>Bacillati</taxon>
        <taxon>Bacillota</taxon>
        <taxon>Bacilli</taxon>
        <taxon>Bacillales</taxon>
        <taxon>Bacillaceae</taxon>
        <taxon>Bacillus</taxon>
    </lineage>
</organism>
<accession>I3DVN3</accession>
<dbReference type="GO" id="GO:0004803">
    <property type="term" value="F:transposase activity"/>
    <property type="evidence" value="ECO:0007669"/>
    <property type="project" value="InterPro"/>
</dbReference>
<dbReference type="GO" id="GO:0006313">
    <property type="term" value="P:DNA transposition"/>
    <property type="evidence" value="ECO:0007669"/>
    <property type="project" value="InterPro"/>
</dbReference>
<dbReference type="InterPro" id="IPR047650">
    <property type="entry name" value="Transpos_IS110"/>
</dbReference>
<dbReference type="Pfam" id="PF02371">
    <property type="entry name" value="Transposase_20"/>
    <property type="match status" value="1"/>
</dbReference>
<name>I3DVN3_BACMT</name>
<gene>
    <name evidence="2" type="ORF">PB1_12109</name>
</gene>
<evidence type="ECO:0000259" key="1">
    <source>
        <dbReference type="Pfam" id="PF02371"/>
    </source>
</evidence>
<feature type="domain" description="Transposase IS116/IS110/IS902 C-terminal" evidence="1">
    <location>
        <begin position="17"/>
        <end position="87"/>
    </location>
</feature>
<evidence type="ECO:0000313" key="3">
    <source>
        <dbReference type="Proteomes" id="UP000010523"/>
    </source>
</evidence>
<sequence>MPSLKKLKNIRLSRLSPGVGEKIAATIISEIGEIERFNHPKKLVAFAGIDPSVYASGRFTASINRITKRGSSRLRHALYMAVRCGIRDARKQKTTDEIIPRNKKLREFYDKKREEGKPFRVAVIACVNKLLHWIYALLKSRTTFQDIA</sequence>
<dbReference type="GO" id="GO:0003677">
    <property type="term" value="F:DNA binding"/>
    <property type="evidence" value="ECO:0007669"/>
    <property type="project" value="InterPro"/>
</dbReference>
<reference evidence="2 3" key="1">
    <citation type="journal article" date="2012" name="Appl. Environ. Microbiol.">
        <title>Genome Sequence of Thermotolerant Bacillus methanolicus: Features and Regulation Related to Methylotrophy and Production of L-Lysine and L-Glutamate from Methanol.</title>
        <authorList>
            <person name="Heggeset T.M."/>
            <person name="Krog A."/>
            <person name="Balzer S."/>
            <person name="Wentzel A."/>
            <person name="Ellingsen T.E."/>
            <person name="Brautaset T."/>
        </authorList>
    </citation>
    <scope>NUCLEOTIDE SEQUENCE [LARGE SCALE GENOMIC DNA]</scope>
    <source>
        <strain evidence="2 3">PB1</strain>
    </source>
</reference>
<protein>
    <submittedName>
        <fullName evidence="2">Transposase IS116/IS110/IS902 family protein</fullName>
    </submittedName>
</protein>
<comment type="caution">
    <text evidence="2">The sequence shown here is derived from an EMBL/GenBank/DDBJ whole genome shotgun (WGS) entry which is preliminary data.</text>
</comment>
<dbReference type="eggNOG" id="COG3547">
    <property type="taxonomic scope" value="Bacteria"/>
</dbReference>
<dbReference type="PATRIC" id="fig|997296.3.peg.2553"/>
<dbReference type="EMBL" id="AFEU01000003">
    <property type="protein sequence ID" value="EIJ78304.1"/>
    <property type="molecule type" value="Genomic_DNA"/>
</dbReference>
<dbReference type="AlphaFoldDB" id="I3DVN3"/>
<keyword evidence="3" id="KW-1185">Reference proteome</keyword>
<proteinExistence type="predicted"/>
<evidence type="ECO:0000313" key="2">
    <source>
        <dbReference type="EMBL" id="EIJ78304.1"/>
    </source>
</evidence>
<dbReference type="InterPro" id="IPR003346">
    <property type="entry name" value="Transposase_20"/>
</dbReference>
<dbReference type="PANTHER" id="PTHR33055">
    <property type="entry name" value="TRANSPOSASE FOR INSERTION SEQUENCE ELEMENT IS1111A"/>
    <property type="match status" value="1"/>
</dbReference>